<dbReference type="PROSITE" id="PS50878">
    <property type="entry name" value="RT_POL"/>
    <property type="match status" value="1"/>
</dbReference>
<organism evidence="4 5">
    <name type="scientific">Eimeria mitis</name>
    <dbReference type="NCBI Taxonomy" id="44415"/>
    <lineage>
        <taxon>Eukaryota</taxon>
        <taxon>Sar</taxon>
        <taxon>Alveolata</taxon>
        <taxon>Apicomplexa</taxon>
        <taxon>Conoidasida</taxon>
        <taxon>Coccidia</taxon>
        <taxon>Eucoccidiorida</taxon>
        <taxon>Eimeriorina</taxon>
        <taxon>Eimeriidae</taxon>
        <taxon>Eimeria</taxon>
    </lineage>
</organism>
<dbReference type="FunFam" id="3.30.70.270:FF:000020">
    <property type="entry name" value="Transposon Tf2-6 polyprotein-like Protein"/>
    <property type="match status" value="1"/>
</dbReference>
<feature type="region of interest" description="Disordered" evidence="2">
    <location>
        <begin position="73"/>
        <end position="100"/>
    </location>
</feature>
<accession>U6JXZ7</accession>
<evidence type="ECO:0000259" key="3">
    <source>
        <dbReference type="PROSITE" id="PS50878"/>
    </source>
</evidence>
<dbReference type="InterPro" id="IPR050951">
    <property type="entry name" value="Retrovirus_Pol_polyprotein"/>
</dbReference>
<dbReference type="OrthoDB" id="2013610at2759"/>
<dbReference type="CDD" id="cd01647">
    <property type="entry name" value="RT_LTR"/>
    <property type="match status" value="1"/>
</dbReference>
<dbReference type="Pfam" id="PF00078">
    <property type="entry name" value="RVT_1"/>
    <property type="match status" value="1"/>
</dbReference>
<feature type="domain" description="Reverse transcriptase" evidence="3">
    <location>
        <begin position="279"/>
        <end position="463"/>
    </location>
</feature>
<evidence type="ECO:0000313" key="4">
    <source>
        <dbReference type="EMBL" id="CDJ28912.1"/>
    </source>
</evidence>
<protein>
    <submittedName>
        <fullName evidence="4">OSJNBa0042D13.18 protein, related</fullName>
    </submittedName>
</protein>
<dbReference type="Gene3D" id="3.10.10.10">
    <property type="entry name" value="HIV Type 1 Reverse Transcriptase, subunit A, domain 1"/>
    <property type="match status" value="1"/>
</dbReference>
<feature type="compositionally biased region" description="Acidic residues" evidence="2">
    <location>
        <begin position="87"/>
        <end position="98"/>
    </location>
</feature>
<dbReference type="AlphaFoldDB" id="U6JXZ7"/>
<dbReference type="InterPro" id="IPR043128">
    <property type="entry name" value="Rev_trsase/Diguanyl_cyclase"/>
</dbReference>
<dbReference type="SUPFAM" id="SSF56672">
    <property type="entry name" value="DNA/RNA polymerases"/>
    <property type="match status" value="1"/>
</dbReference>
<reference evidence="4" key="1">
    <citation type="submission" date="2013-10" db="EMBL/GenBank/DDBJ databases">
        <title>Genomic analysis of the causative agents of coccidiosis in chickens.</title>
        <authorList>
            <person name="Reid A.J."/>
            <person name="Blake D."/>
            <person name="Billington K."/>
            <person name="Browne H."/>
            <person name="Dunn M."/>
            <person name="Hung S."/>
            <person name="Kawahara F."/>
            <person name="Miranda-Saavedra D."/>
            <person name="Mourier T."/>
            <person name="Nagra H."/>
            <person name="Otto T.D."/>
            <person name="Rawlings N."/>
            <person name="Sanchez A."/>
            <person name="Sanders M."/>
            <person name="Subramaniam C."/>
            <person name="Tay Y."/>
            <person name="Dear P."/>
            <person name="Doerig C."/>
            <person name="Gruber A."/>
            <person name="Parkinson J."/>
            <person name="Shirley M."/>
            <person name="Wan K.L."/>
            <person name="Berriman M."/>
            <person name="Tomley F."/>
            <person name="Pain A."/>
        </authorList>
    </citation>
    <scope>NUCLEOTIDE SEQUENCE [LARGE SCALE GENOMIC DNA]</scope>
    <source>
        <strain evidence="4">Houghton</strain>
    </source>
</reference>
<sequence>MSSPIQLNILLQRVYLRGQPTKSEQTTRSLLGALEGLHCVVALPPTKPDRVVHVTTDRQGPLLYALTEYVKSHPAEHPPPASALEGPTDEIGTDDEESPWPTARLTFSDFDTWMNGPEAAKVPNQMLDVLRQHRELFPDSLPDGLPPRRPYDHRILLAPGKLPTRAPKGHAVRPEGCTSHLPSQYQCVSATTLGSRLTFSDFDTWMNGPEAAKVPNQILDVLRQHRELFPDSLPDGLPPRRPYDHRILLAPGNLPTRAPIYKMPPDQIKHHNQEIACLTAKGWIGPTYSPICAPTIMVDKKEDGSGERKMRMVVNYQALNALTIAPEFPMPSVQSVLEMLGGATVFSTMDLEAGFHQIRMARTDRWKTAFRSVQGLYEYKVMPFGLKGAPATFQANINAYLQQLLGNGVIAYLDDVLTYSATLESHTQLLKQVLGIFLRHQFYPKLAKCRFGQRELTYLGYRISADGIKPTADKVEAISMWPETLANETQVRQFLGTVNYCRMFMGPTFAEVARPLVDLTRKNATFTWTEKHTAAVRRLKQLLSEYTTLQIPDPSKPYKLYTEASGYAIGAVLEQDAKPVGFLSQVMSPTQQRYSIYDQELLALITALHKWRHWRGVIFSAALGSQRTWITKH</sequence>
<dbReference type="Pfam" id="PF17919">
    <property type="entry name" value="RT_RNaseH_2"/>
    <property type="match status" value="1"/>
</dbReference>
<dbReference type="GeneID" id="25375312"/>
<keyword evidence="5" id="KW-1185">Reference proteome</keyword>
<dbReference type="PANTHER" id="PTHR37984:SF5">
    <property type="entry name" value="PROTEIN NYNRIN-LIKE"/>
    <property type="match status" value="1"/>
</dbReference>
<dbReference type="VEuPathDB" id="ToxoDB:EMH_0002490"/>
<dbReference type="InterPro" id="IPR000477">
    <property type="entry name" value="RT_dom"/>
</dbReference>
<reference evidence="4" key="2">
    <citation type="submission" date="2013-10" db="EMBL/GenBank/DDBJ databases">
        <authorList>
            <person name="Aslett M."/>
        </authorList>
    </citation>
    <scope>NUCLEOTIDE SEQUENCE [LARGE SCALE GENOMIC DNA]</scope>
    <source>
        <strain evidence="4">Houghton</strain>
    </source>
</reference>
<gene>
    <name evidence="4" type="ORF">EMH_0002490</name>
</gene>
<evidence type="ECO:0000256" key="2">
    <source>
        <dbReference type="SAM" id="MobiDB-lite"/>
    </source>
</evidence>
<dbReference type="Gene3D" id="3.30.70.270">
    <property type="match status" value="2"/>
</dbReference>
<evidence type="ECO:0000313" key="5">
    <source>
        <dbReference type="Proteomes" id="UP000030744"/>
    </source>
</evidence>
<dbReference type="GO" id="GO:0003824">
    <property type="term" value="F:catalytic activity"/>
    <property type="evidence" value="ECO:0007669"/>
    <property type="project" value="UniProtKB-KW"/>
</dbReference>
<dbReference type="EMBL" id="HG681624">
    <property type="protein sequence ID" value="CDJ28912.1"/>
    <property type="molecule type" value="Genomic_DNA"/>
</dbReference>
<proteinExistence type="predicted"/>
<dbReference type="RefSeq" id="XP_013351486.1">
    <property type="nucleotide sequence ID" value="XM_013496032.1"/>
</dbReference>
<dbReference type="PANTHER" id="PTHR37984">
    <property type="entry name" value="PROTEIN CBG26694"/>
    <property type="match status" value="1"/>
</dbReference>
<dbReference type="InterPro" id="IPR041577">
    <property type="entry name" value="RT_RNaseH_2"/>
</dbReference>
<keyword evidence="1" id="KW-0511">Multifunctional enzyme</keyword>
<name>U6JXZ7_9EIME</name>
<evidence type="ECO:0000256" key="1">
    <source>
        <dbReference type="ARBA" id="ARBA00023268"/>
    </source>
</evidence>
<dbReference type="Proteomes" id="UP000030744">
    <property type="component" value="Unassembled WGS sequence"/>
</dbReference>
<dbReference type="InterPro" id="IPR043502">
    <property type="entry name" value="DNA/RNA_pol_sf"/>
</dbReference>